<dbReference type="AlphaFoldDB" id="A0A081PHC4"/>
<sequence length="104" mass="12057">MSRLSIFFSSWLHICIKLFILVNTYLIVMTIIKELSISMKNLLETFFSSDTDVMSNRVKEIMANPDDKKNYLEALEKLRKLENAGKHGTEKVKLSNDQELELTT</sequence>
<evidence type="ECO:0000256" key="1">
    <source>
        <dbReference type="SAM" id="Phobius"/>
    </source>
</evidence>
<gene>
    <name evidence="2" type="ORF">N180_16610</name>
</gene>
<keyword evidence="1" id="KW-0812">Transmembrane</keyword>
<proteinExistence type="predicted"/>
<dbReference type="Proteomes" id="UP000028007">
    <property type="component" value="Unassembled WGS sequence"/>
</dbReference>
<protein>
    <submittedName>
        <fullName evidence="2">Uncharacterized protein</fullName>
    </submittedName>
</protein>
<comment type="caution">
    <text evidence="2">The sequence shown here is derived from an EMBL/GenBank/DDBJ whole genome shotgun (WGS) entry which is preliminary data.</text>
</comment>
<evidence type="ECO:0000313" key="3">
    <source>
        <dbReference type="Proteomes" id="UP000028007"/>
    </source>
</evidence>
<keyword evidence="1" id="KW-0472">Membrane</keyword>
<keyword evidence="3" id="KW-1185">Reference proteome</keyword>
<feature type="transmembrane region" description="Helical" evidence="1">
    <location>
        <begin position="6"/>
        <end position="32"/>
    </location>
</feature>
<dbReference type="EMBL" id="JNFF01000050">
    <property type="protein sequence ID" value="KEQ30097.1"/>
    <property type="molecule type" value="Genomic_DNA"/>
</dbReference>
<name>A0A081PHC4_9SPHI</name>
<accession>A0A081PHC4</accession>
<evidence type="ECO:0000313" key="2">
    <source>
        <dbReference type="EMBL" id="KEQ30097.1"/>
    </source>
</evidence>
<organism evidence="2 3">
    <name type="scientific">Pedobacter antarcticus 4BY</name>
    <dbReference type="NCBI Taxonomy" id="1358423"/>
    <lineage>
        <taxon>Bacteria</taxon>
        <taxon>Pseudomonadati</taxon>
        <taxon>Bacteroidota</taxon>
        <taxon>Sphingobacteriia</taxon>
        <taxon>Sphingobacteriales</taxon>
        <taxon>Sphingobacteriaceae</taxon>
        <taxon>Pedobacter</taxon>
    </lineage>
</organism>
<reference evidence="2 3" key="1">
    <citation type="journal article" date="1992" name="Int. J. Syst. Bacteriol.">
        <title>Sphingobacterium antarcticus sp. nov. a Psychrotrophic Bacterium from the Soils of Schirmacher Oasis, Antarctica.</title>
        <authorList>
            <person name="Shivaji S."/>
            <person name="Ray M.K."/>
            <person name="Rao N.S."/>
            <person name="Saiserr L."/>
            <person name="Jagannadham M.V."/>
            <person name="Kumar G.S."/>
            <person name="Reddy G."/>
            <person name="Bhargava P.M."/>
        </authorList>
    </citation>
    <scope>NUCLEOTIDE SEQUENCE [LARGE SCALE GENOMIC DNA]</scope>
    <source>
        <strain evidence="2 3">4BY</strain>
    </source>
</reference>
<keyword evidence="1" id="KW-1133">Transmembrane helix</keyword>